<dbReference type="PANTHER" id="PTHR43053">
    <property type="entry name" value="GLYCOSIDASE FAMILY 31"/>
    <property type="match status" value="1"/>
</dbReference>
<dbReference type="Gene3D" id="3.20.20.70">
    <property type="entry name" value="Aldolase class I"/>
    <property type="match status" value="1"/>
</dbReference>
<dbReference type="EMBL" id="QYCY01000002">
    <property type="protein sequence ID" value="RLV74040.1"/>
    <property type="molecule type" value="Genomic_DNA"/>
</dbReference>
<evidence type="ECO:0000256" key="2">
    <source>
        <dbReference type="ARBA" id="ARBA00012755"/>
    </source>
</evidence>
<evidence type="ECO:0000256" key="4">
    <source>
        <dbReference type="ARBA" id="ARBA00023295"/>
    </source>
</evidence>
<dbReference type="GO" id="GO:0016052">
    <property type="term" value="P:carbohydrate catabolic process"/>
    <property type="evidence" value="ECO:0007669"/>
    <property type="project" value="InterPro"/>
</dbReference>
<feature type="binding site" evidence="7">
    <location>
        <position position="422"/>
    </location>
    <ligand>
        <name>substrate</name>
    </ligand>
</feature>
<dbReference type="InterPro" id="IPR038417">
    <property type="entry name" value="Alpga-gal_N_sf"/>
</dbReference>
<dbReference type="InterPro" id="IPR050985">
    <property type="entry name" value="Alpha-glycosidase_related"/>
</dbReference>
<name>A0A0A0N9E4_STRRN</name>
<dbReference type="PIRSF" id="PIRSF005536">
    <property type="entry name" value="Agal"/>
    <property type="match status" value="1"/>
</dbReference>
<feature type="binding site" evidence="7">
    <location>
        <begin position="455"/>
        <end position="459"/>
    </location>
    <ligand>
        <name>substrate</name>
    </ligand>
</feature>
<dbReference type="Gene3D" id="2.70.98.60">
    <property type="entry name" value="alpha-galactosidase from lactobacil brevis"/>
    <property type="match status" value="1"/>
</dbReference>
<feature type="binding site" evidence="7">
    <location>
        <begin position="345"/>
        <end position="346"/>
    </location>
    <ligand>
        <name>substrate</name>
    </ligand>
</feature>
<comment type="catalytic activity">
    <reaction evidence="1 5">
        <text>Hydrolysis of terminal, non-reducing alpha-D-galactose residues in alpha-D-galactosides, including galactose oligosaccharides, galactomannans and galactolipids.</text>
        <dbReference type="EC" id="3.2.1.22"/>
    </reaction>
</comment>
<feature type="active site" description="Proton donor" evidence="6">
    <location>
        <position position="525"/>
    </location>
</feature>
<dbReference type="PANTHER" id="PTHR43053:SF3">
    <property type="entry name" value="ALPHA-GALACTOSIDASE C-RELATED"/>
    <property type="match status" value="1"/>
</dbReference>
<evidence type="ECO:0000313" key="11">
    <source>
        <dbReference type="Proteomes" id="UP000281594"/>
    </source>
</evidence>
<dbReference type="STRING" id="1343740.M271_11125"/>
<feature type="domain" description="Glycosyl hydrolase family 36 C-terminal" evidence="8">
    <location>
        <begin position="627"/>
        <end position="700"/>
    </location>
</feature>
<dbReference type="KEGG" id="src:M271_11125"/>
<keyword evidence="4 5" id="KW-0326">Glycosidase</keyword>
<dbReference type="InterPro" id="IPR031705">
    <property type="entry name" value="Glyco_hydro_36_C"/>
</dbReference>
<evidence type="ECO:0000256" key="3">
    <source>
        <dbReference type="ARBA" id="ARBA00022801"/>
    </source>
</evidence>
<feature type="binding site" evidence="7">
    <location>
        <position position="525"/>
    </location>
    <ligand>
        <name>substrate</name>
    </ligand>
</feature>
<dbReference type="Pfam" id="PF16874">
    <property type="entry name" value="Glyco_hydro_36C"/>
    <property type="match status" value="1"/>
</dbReference>
<comment type="similarity">
    <text evidence="5">Belongs to the glycosyl hydrolase.</text>
</comment>
<evidence type="ECO:0000256" key="7">
    <source>
        <dbReference type="PIRSR" id="PIRSR005536-2"/>
    </source>
</evidence>
<gene>
    <name evidence="10" type="ORF">D3C57_132480</name>
</gene>
<dbReference type="Proteomes" id="UP000281594">
    <property type="component" value="Unassembled WGS sequence"/>
</dbReference>
<dbReference type="FunFam" id="3.20.20.70:FF:000118">
    <property type="entry name" value="Alpha-galactosidase"/>
    <property type="match status" value="1"/>
</dbReference>
<dbReference type="CDD" id="cd14791">
    <property type="entry name" value="GH36"/>
    <property type="match status" value="1"/>
</dbReference>
<protein>
    <recommendedName>
        <fullName evidence="2 5">Alpha-galactosidase</fullName>
        <ecNumber evidence="2 5">3.2.1.22</ecNumber>
    </recommendedName>
</protein>
<dbReference type="SUPFAM" id="SSF51445">
    <property type="entry name" value="(Trans)glycosidases"/>
    <property type="match status" value="1"/>
</dbReference>
<proteinExistence type="inferred from homology"/>
<dbReference type="HOGENOM" id="CLU_009640_2_2_11"/>
<feature type="domain" description="Glycosyl hydrolase family 36 N-terminal" evidence="9">
    <location>
        <begin position="29"/>
        <end position="263"/>
    </location>
</feature>
<dbReference type="InterPro" id="IPR013780">
    <property type="entry name" value="Glyco_hydro_b"/>
</dbReference>
<dbReference type="Pfam" id="PF02065">
    <property type="entry name" value="Melibiase"/>
    <property type="match status" value="1"/>
</dbReference>
<dbReference type="EC" id="3.2.1.22" evidence="2 5"/>
<evidence type="ECO:0000256" key="1">
    <source>
        <dbReference type="ARBA" id="ARBA00001255"/>
    </source>
</evidence>
<dbReference type="eggNOG" id="COG3345">
    <property type="taxonomic scope" value="Bacteria"/>
</dbReference>
<dbReference type="Gene3D" id="2.60.40.1180">
    <property type="entry name" value="Golgi alpha-mannosidase II"/>
    <property type="match status" value="1"/>
</dbReference>
<dbReference type="GO" id="GO:0004557">
    <property type="term" value="F:alpha-galactosidase activity"/>
    <property type="evidence" value="ECO:0007669"/>
    <property type="project" value="UniProtKB-UniRule"/>
</dbReference>
<keyword evidence="3 5" id="KW-0378">Hydrolase</keyword>
<evidence type="ECO:0000313" key="10">
    <source>
        <dbReference type="EMBL" id="RLV74040.1"/>
    </source>
</evidence>
<feature type="binding site" evidence="7">
    <location>
        <position position="503"/>
    </location>
    <ligand>
        <name>substrate</name>
    </ligand>
</feature>
<dbReference type="InterPro" id="IPR002252">
    <property type="entry name" value="Glyco_hydro_36"/>
</dbReference>
<feature type="binding site" evidence="7">
    <location>
        <position position="179"/>
    </location>
    <ligand>
        <name>substrate</name>
    </ligand>
</feature>
<dbReference type="InterPro" id="IPR017853">
    <property type="entry name" value="GH"/>
</dbReference>
<dbReference type="PRINTS" id="PR00743">
    <property type="entry name" value="GLHYDRLASE36"/>
</dbReference>
<evidence type="ECO:0000259" key="9">
    <source>
        <dbReference type="Pfam" id="PF16875"/>
    </source>
</evidence>
<dbReference type="InterPro" id="IPR031704">
    <property type="entry name" value="Glyco_hydro_36_N"/>
</dbReference>
<dbReference type="Pfam" id="PF16875">
    <property type="entry name" value="Glyco_hydro_36N"/>
    <property type="match status" value="1"/>
</dbReference>
<evidence type="ECO:0000256" key="5">
    <source>
        <dbReference type="PIRNR" id="PIRNR005536"/>
    </source>
</evidence>
<comment type="caution">
    <text evidence="10">The sequence shown here is derived from an EMBL/GenBank/DDBJ whole genome shotgun (WGS) entry which is preliminary data.</text>
</comment>
<reference evidence="10 11" key="1">
    <citation type="journal article" date="2018" name="J. Biol. Chem.">
        <title>Discovery of the actinoplanic acid pathway in Streptomyces rapamycinicus reveals a genetically conserved synergism with rapamycin.</title>
        <authorList>
            <person name="Mrak P."/>
            <person name="Krastel P."/>
            <person name="Pivk Lukancic P."/>
            <person name="Tao J."/>
            <person name="Pistorius D."/>
            <person name="Moore C.M."/>
        </authorList>
    </citation>
    <scope>NUCLEOTIDE SEQUENCE [LARGE SCALE GENOMIC DNA]</scope>
    <source>
        <strain evidence="10 11">NRRL 5491</strain>
    </source>
</reference>
<evidence type="ECO:0000259" key="8">
    <source>
        <dbReference type="Pfam" id="PF16874"/>
    </source>
</evidence>
<accession>A0A0A0N9E4</accession>
<sequence length="703" mass="77845">MIETGGSGRLWVLSGRHSSYALHLTDRDELLHLHWGPRIAAEDAEALAAEPGPPDWPFESPLDGREEYPVEGGPRFVRPALSVHAGGVRGTEWRFDGGTVLDPGIDEELRLRFHDQLHHLDITLHYRMRDDGDVIERWTTLAHTGAAGQEPVELLRADSAAWPLPARDRWRLSHLHGRWAAESRLARTELTPGEKVIGSRRGHTSHHHLPWIALDGGAATEESGEVHSCALAWSGAWRIAVQLLSDGAVQAVGGVGHDDAGQLLLAPGESFTTPVFAGLWTDGGFGAASRAWHAWQLAHVIPGADRSRPVLYNSWEATEFEVGEEQQRSLARLAADMGVELFVVDDGWFGARTSDRAGLGDWTPNPDRFPHGLKPLADEVHALGMRFGIWVEPEMVNPDSDLYRAHPDWVQHHPGRARTEFRNQLVLNLARPEVRAHLWERLDTLLSGAPIDYVKWDFNRSFADPGWPGDPYPRRLWIDHVRGLYELLERLRAAHPGVAFESCSGGGGRIDLGVLGRTDQVWTSDNTDPLDRLAIQHGFGQLHPARVMAAWVTDSPNAMGNARVSSLRFRFVSAMAGVLGVGGDLTRWSAAELAEARDWVALYKRVRPVVQHGELYRLRPPEGDGLSAVQYVRGAETVVLAWLQAQHHGRAQLPLRLRGLDPAATYRDLETGEVHRGAVLAHRGLRTGLSGDLDAAVFHLRRN</sequence>
<feature type="active site" description="Nucleophile" evidence="6">
    <location>
        <position position="457"/>
    </location>
</feature>
<organism evidence="10 11">
    <name type="scientific">Streptomyces rapamycinicus (strain ATCC 29253 / DSM 41530 / NRRL 5491 / AYB-994)</name>
    <name type="common">Streptomyces hygroscopicus (strain ATCC 29253)</name>
    <dbReference type="NCBI Taxonomy" id="1343740"/>
    <lineage>
        <taxon>Bacteria</taxon>
        <taxon>Bacillati</taxon>
        <taxon>Actinomycetota</taxon>
        <taxon>Actinomycetes</taxon>
        <taxon>Kitasatosporales</taxon>
        <taxon>Streptomycetaceae</taxon>
        <taxon>Streptomyces</taxon>
        <taxon>Streptomyces violaceusniger group</taxon>
    </lineage>
</organism>
<dbReference type="AlphaFoldDB" id="A0A0A0N9E4"/>
<evidence type="ECO:0000256" key="6">
    <source>
        <dbReference type="PIRSR" id="PIRSR005536-1"/>
    </source>
</evidence>
<dbReference type="InterPro" id="IPR013785">
    <property type="entry name" value="Aldolase_TIM"/>
</dbReference>
<dbReference type="RefSeq" id="WP_020867228.1">
    <property type="nucleotide sequence ID" value="NC_022785.1"/>
</dbReference>